<comment type="caution">
    <text evidence="2">The sequence shown here is derived from an EMBL/GenBank/DDBJ whole genome shotgun (WGS) entry which is preliminary data.</text>
</comment>
<evidence type="ECO:0000256" key="1">
    <source>
        <dbReference type="SAM" id="MobiDB-lite"/>
    </source>
</evidence>
<evidence type="ECO:0000313" key="3">
    <source>
        <dbReference type="Proteomes" id="UP000193144"/>
    </source>
</evidence>
<reference evidence="2 3" key="1">
    <citation type="submission" date="2016-07" db="EMBL/GenBank/DDBJ databases">
        <title>Pervasive Adenine N6-methylation of Active Genes in Fungi.</title>
        <authorList>
            <consortium name="DOE Joint Genome Institute"/>
            <person name="Mondo S.J."/>
            <person name="Dannebaum R.O."/>
            <person name="Kuo R.C."/>
            <person name="Labutti K."/>
            <person name="Haridas S."/>
            <person name="Kuo A."/>
            <person name="Salamov A."/>
            <person name="Ahrendt S.R."/>
            <person name="Lipzen A."/>
            <person name="Sullivan W."/>
            <person name="Andreopoulos W.B."/>
            <person name="Clum A."/>
            <person name="Lindquist E."/>
            <person name="Daum C."/>
            <person name="Ramamoorthy G.K."/>
            <person name="Gryganskyi A."/>
            <person name="Culley D."/>
            <person name="Magnuson J.K."/>
            <person name="James T.Y."/>
            <person name="O'Malley M.A."/>
            <person name="Stajich J.E."/>
            <person name="Spatafora J.W."/>
            <person name="Visel A."/>
            <person name="Grigoriev I.V."/>
        </authorList>
    </citation>
    <scope>NUCLEOTIDE SEQUENCE [LARGE SCALE GENOMIC DNA]</scope>
    <source>
        <strain evidence="2 3">CBS 115471</strain>
    </source>
</reference>
<accession>A0A1Y1ZS16</accession>
<sequence length="94" mass="11024">MQSDSPNPDRYPNPNTYPDSYARTPKPNLRSINSQITLRTPVGSIQTRNIIRPDVSLLNLARKSRPHKKGYVLDRSPGIWNVERERNIMRRKRR</sequence>
<evidence type="ECO:0000313" key="2">
    <source>
        <dbReference type="EMBL" id="ORY13063.1"/>
    </source>
</evidence>
<dbReference type="EMBL" id="MCFA01000045">
    <property type="protein sequence ID" value="ORY13063.1"/>
    <property type="molecule type" value="Genomic_DNA"/>
</dbReference>
<gene>
    <name evidence="2" type="ORF">BCR34DRAFT_278667</name>
</gene>
<keyword evidence="3" id="KW-1185">Reference proteome</keyword>
<feature type="region of interest" description="Disordered" evidence="1">
    <location>
        <begin position="1"/>
        <end position="30"/>
    </location>
</feature>
<organism evidence="2 3">
    <name type="scientific">Clohesyomyces aquaticus</name>
    <dbReference type="NCBI Taxonomy" id="1231657"/>
    <lineage>
        <taxon>Eukaryota</taxon>
        <taxon>Fungi</taxon>
        <taxon>Dikarya</taxon>
        <taxon>Ascomycota</taxon>
        <taxon>Pezizomycotina</taxon>
        <taxon>Dothideomycetes</taxon>
        <taxon>Pleosporomycetidae</taxon>
        <taxon>Pleosporales</taxon>
        <taxon>Lindgomycetaceae</taxon>
        <taxon>Clohesyomyces</taxon>
    </lineage>
</organism>
<protein>
    <submittedName>
        <fullName evidence="2">Uncharacterized protein</fullName>
    </submittedName>
</protein>
<name>A0A1Y1ZS16_9PLEO</name>
<dbReference type="AlphaFoldDB" id="A0A1Y1ZS16"/>
<proteinExistence type="predicted"/>
<dbReference type="Proteomes" id="UP000193144">
    <property type="component" value="Unassembled WGS sequence"/>
</dbReference>